<gene>
    <name evidence="1" type="ORF">KIPB_014471</name>
</gene>
<proteinExistence type="predicted"/>
<sequence length="42" mass="4733">MSIIGPQFQWPERLDNRRGDFDQVLLDGNAICSEFATGLPPK</sequence>
<evidence type="ECO:0000313" key="1">
    <source>
        <dbReference type="EMBL" id="GCA64501.1"/>
    </source>
</evidence>
<keyword evidence="2" id="KW-1185">Reference proteome</keyword>
<evidence type="ECO:0000313" key="2">
    <source>
        <dbReference type="Proteomes" id="UP000265618"/>
    </source>
</evidence>
<feature type="non-terminal residue" evidence="1">
    <location>
        <position position="1"/>
    </location>
</feature>
<organism evidence="1 2">
    <name type="scientific">Kipferlia bialata</name>
    <dbReference type="NCBI Taxonomy" id="797122"/>
    <lineage>
        <taxon>Eukaryota</taxon>
        <taxon>Metamonada</taxon>
        <taxon>Carpediemonas-like organisms</taxon>
        <taxon>Kipferlia</taxon>
    </lineage>
</organism>
<dbReference type="EMBL" id="BDIP01007456">
    <property type="protein sequence ID" value="GCA64501.1"/>
    <property type="molecule type" value="Genomic_DNA"/>
</dbReference>
<dbReference type="AlphaFoldDB" id="A0A391NT96"/>
<protein>
    <submittedName>
        <fullName evidence="1">Uncharacterized protein</fullName>
    </submittedName>
</protein>
<reference evidence="1 2" key="1">
    <citation type="journal article" date="2018" name="PLoS ONE">
        <title>The draft genome of Kipferlia bialata reveals reductive genome evolution in fornicate parasites.</title>
        <authorList>
            <person name="Tanifuji G."/>
            <person name="Takabayashi S."/>
            <person name="Kume K."/>
            <person name="Takagi M."/>
            <person name="Nakayama T."/>
            <person name="Kamikawa R."/>
            <person name="Inagaki Y."/>
            <person name="Hashimoto T."/>
        </authorList>
    </citation>
    <scope>NUCLEOTIDE SEQUENCE [LARGE SCALE GENOMIC DNA]</scope>
    <source>
        <strain evidence="1">NY0173</strain>
    </source>
</reference>
<name>A0A391NT96_9EUKA</name>
<dbReference type="Proteomes" id="UP000265618">
    <property type="component" value="Unassembled WGS sequence"/>
</dbReference>
<accession>A0A391NT96</accession>
<comment type="caution">
    <text evidence="1">The sequence shown here is derived from an EMBL/GenBank/DDBJ whole genome shotgun (WGS) entry which is preliminary data.</text>
</comment>